<dbReference type="GO" id="GO:0005829">
    <property type="term" value="C:cytosol"/>
    <property type="evidence" value="ECO:0007669"/>
    <property type="project" value="TreeGrafter"/>
</dbReference>
<proteinExistence type="inferred from homology"/>
<dbReference type="Pfam" id="PF00294">
    <property type="entry name" value="PfkB"/>
    <property type="match status" value="1"/>
</dbReference>
<evidence type="ECO:0000256" key="4">
    <source>
        <dbReference type="ARBA" id="ARBA00022777"/>
    </source>
</evidence>
<dbReference type="FunFam" id="3.40.1190.20:FF:000001">
    <property type="entry name" value="Phosphofructokinase"/>
    <property type="match status" value="1"/>
</dbReference>
<dbReference type="GO" id="GO:0008662">
    <property type="term" value="F:1-phosphofructokinase activity"/>
    <property type="evidence" value="ECO:0007669"/>
    <property type="project" value="UniProtKB-UniRule"/>
</dbReference>
<protein>
    <recommendedName>
        <fullName evidence="7">Phosphofructokinase</fullName>
    </recommendedName>
</protein>
<evidence type="ECO:0000256" key="7">
    <source>
        <dbReference type="PIRNR" id="PIRNR000535"/>
    </source>
</evidence>
<dbReference type="NCBIfam" id="TIGR03828">
    <property type="entry name" value="pfkB"/>
    <property type="match status" value="1"/>
</dbReference>
<dbReference type="EMBL" id="CBTK010000273">
    <property type="protein sequence ID" value="CDH46714.1"/>
    <property type="molecule type" value="Genomic_DNA"/>
</dbReference>
<evidence type="ECO:0000256" key="1">
    <source>
        <dbReference type="ARBA" id="ARBA00010688"/>
    </source>
</evidence>
<dbReference type="SUPFAM" id="SSF53613">
    <property type="entry name" value="Ribokinase-like"/>
    <property type="match status" value="1"/>
</dbReference>
<accession>A0A7U7GEC8</accession>
<evidence type="ECO:0000256" key="6">
    <source>
        <dbReference type="ARBA" id="ARBA00047745"/>
    </source>
</evidence>
<gene>
    <name evidence="10" type="primary">fruK</name>
    <name evidence="10" type="ORF">BN874_570002</name>
</gene>
<dbReference type="NCBIfam" id="TIGR03168">
    <property type="entry name" value="1-PFK"/>
    <property type="match status" value="1"/>
</dbReference>
<dbReference type="GO" id="GO:0005524">
    <property type="term" value="F:ATP binding"/>
    <property type="evidence" value="ECO:0007669"/>
    <property type="project" value="UniProtKB-UniRule"/>
</dbReference>
<keyword evidence="5 8" id="KW-0067">ATP-binding</keyword>
<dbReference type="RefSeq" id="WP_034435424.1">
    <property type="nucleotide sequence ID" value="NZ_CBTK010000273.1"/>
</dbReference>
<evidence type="ECO:0000256" key="2">
    <source>
        <dbReference type="ARBA" id="ARBA00022679"/>
    </source>
</evidence>
<comment type="function">
    <text evidence="8">Catalyzes the ATP-dependent phosphorylation of fructose-l-phosphate to fructose-l,6-bisphosphate.</text>
</comment>
<dbReference type="PIRSF" id="PIRSF000535">
    <property type="entry name" value="1PFK/6PFK/LacC"/>
    <property type="match status" value="1"/>
</dbReference>
<dbReference type="InterPro" id="IPR022463">
    <property type="entry name" value="1-PFruKinase"/>
</dbReference>
<keyword evidence="2 7" id="KW-0808">Transferase</keyword>
<evidence type="ECO:0000313" key="11">
    <source>
        <dbReference type="Proteomes" id="UP000019184"/>
    </source>
</evidence>
<keyword evidence="11" id="KW-1185">Reference proteome</keyword>
<evidence type="ECO:0000256" key="5">
    <source>
        <dbReference type="ARBA" id="ARBA00022840"/>
    </source>
</evidence>
<dbReference type="PANTHER" id="PTHR46566">
    <property type="entry name" value="1-PHOSPHOFRUCTOKINASE-RELATED"/>
    <property type="match status" value="1"/>
</dbReference>
<dbReference type="InterPro" id="IPR017583">
    <property type="entry name" value="Tagatose/fructose_Pkinase"/>
</dbReference>
<dbReference type="CDD" id="cd01164">
    <property type="entry name" value="FruK_PfkB_like"/>
    <property type="match status" value="1"/>
</dbReference>
<feature type="domain" description="Carbohydrate kinase PfkB" evidence="9">
    <location>
        <begin position="15"/>
        <end position="308"/>
    </location>
</feature>
<comment type="similarity">
    <text evidence="1 7 8">Belongs to the carbohydrate kinase PfkB family.</text>
</comment>
<evidence type="ECO:0000313" key="10">
    <source>
        <dbReference type="EMBL" id="CDH46714.1"/>
    </source>
</evidence>
<comment type="caution">
    <text evidence="10">The sequence shown here is derived from an EMBL/GenBank/DDBJ whole genome shotgun (WGS) entry which is preliminary data.</text>
</comment>
<dbReference type="InterPro" id="IPR002173">
    <property type="entry name" value="Carboh/pur_kinase_PfkB_CS"/>
</dbReference>
<evidence type="ECO:0000256" key="3">
    <source>
        <dbReference type="ARBA" id="ARBA00022741"/>
    </source>
</evidence>
<dbReference type="PROSITE" id="PS00583">
    <property type="entry name" value="PFKB_KINASES_1"/>
    <property type="match status" value="1"/>
</dbReference>
<dbReference type="Proteomes" id="UP000019184">
    <property type="component" value="Unassembled WGS sequence"/>
</dbReference>
<name>A0A7U7GEC8_9GAMM</name>
<sequence>MNPLNSSLQVVTVALNPALDQTIEVAGLQPGAVNRALRMQVDVGGKAINVASCLADFGINAAVTGQLGRDNAALFEELFRRKKIANHCCYLDGLTRINTKLVDVERGETTDLNMPGPELTAEAAAELLDQVLQRLDALMEQARWVVLSGSLLPGMPEDAYATLTRRIQAAGAAVLLDTSGSPLRAALTAGPRLIKPNRHELAELVGEPLESLEALLAAGRALLNSANPPEWVVVSLGSDGALFLSREQALQAHPAPVAVTSTVGAGDAMVAGLVAARLENLALAETAQLATAFAAAKLTRLGPHLPPPDQVRALAQQIAVTPLD</sequence>
<keyword evidence="3 8" id="KW-0547">Nucleotide-binding</keyword>
<dbReference type="AlphaFoldDB" id="A0A7U7GEC8"/>
<dbReference type="GO" id="GO:0016052">
    <property type="term" value="P:carbohydrate catabolic process"/>
    <property type="evidence" value="ECO:0007669"/>
    <property type="project" value="UniProtKB-ARBA"/>
</dbReference>
<dbReference type="GO" id="GO:0044281">
    <property type="term" value="P:small molecule metabolic process"/>
    <property type="evidence" value="ECO:0007669"/>
    <property type="project" value="UniProtKB-ARBA"/>
</dbReference>
<dbReference type="Gene3D" id="3.40.1190.20">
    <property type="match status" value="1"/>
</dbReference>
<keyword evidence="4 8" id="KW-0418">Kinase</keyword>
<dbReference type="PROSITE" id="PS00584">
    <property type="entry name" value="PFKB_KINASES_2"/>
    <property type="match status" value="1"/>
</dbReference>
<dbReference type="InterPro" id="IPR011611">
    <property type="entry name" value="PfkB_dom"/>
</dbReference>
<dbReference type="OrthoDB" id="9801219at2"/>
<reference evidence="10 11" key="1">
    <citation type="journal article" date="2014" name="ISME J.">
        <title>Candidatus Competibacter-lineage genomes retrieved from metagenomes reveal functional metabolic diversity.</title>
        <authorList>
            <person name="McIlroy S.J."/>
            <person name="Albertsen M."/>
            <person name="Andresen E.K."/>
            <person name="Saunders A.M."/>
            <person name="Kristiansen R."/>
            <person name="Stokholm-Bjerregaard M."/>
            <person name="Nielsen K.L."/>
            <person name="Nielsen P.H."/>
        </authorList>
    </citation>
    <scope>NUCLEOTIDE SEQUENCE [LARGE SCALE GENOMIC DNA]</scope>
    <source>
        <strain evidence="10 11">Run_B_J11</strain>
    </source>
</reference>
<dbReference type="PANTHER" id="PTHR46566:SF5">
    <property type="entry name" value="1-PHOSPHOFRUCTOKINASE"/>
    <property type="match status" value="1"/>
</dbReference>
<organism evidence="10 11">
    <name type="scientific">Candidatus Contendobacter odensis Run_B_J11</name>
    <dbReference type="NCBI Taxonomy" id="1400861"/>
    <lineage>
        <taxon>Bacteria</taxon>
        <taxon>Pseudomonadati</taxon>
        <taxon>Pseudomonadota</taxon>
        <taxon>Gammaproteobacteria</taxon>
        <taxon>Candidatus Competibacteraceae</taxon>
        <taxon>Candidatus Contendibacter</taxon>
    </lineage>
</organism>
<evidence type="ECO:0000256" key="8">
    <source>
        <dbReference type="RuleBase" id="RU369061"/>
    </source>
</evidence>
<evidence type="ECO:0000259" key="9">
    <source>
        <dbReference type="Pfam" id="PF00294"/>
    </source>
</evidence>
<comment type="catalytic activity">
    <reaction evidence="6 8">
        <text>beta-D-fructose 1-phosphate + ATP = beta-D-fructose 1,6-bisphosphate + ADP + H(+)</text>
        <dbReference type="Rhea" id="RHEA:14213"/>
        <dbReference type="ChEBI" id="CHEBI:15378"/>
        <dbReference type="ChEBI" id="CHEBI:30616"/>
        <dbReference type="ChEBI" id="CHEBI:32966"/>
        <dbReference type="ChEBI" id="CHEBI:138881"/>
        <dbReference type="ChEBI" id="CHEBI:456216"/>
        <dbReference type="EC" id="2.7.1.56"/>
    </reaction>
</comment>
<dbReference type="InterPro" id="IPR029056">
    <property type="entry name" value="Ribokinase-like"/>
</dbReference>